<dbReference type="RefSeq" id="XP_031946487.1">
    <property type="nucleotide sequence ID" value="XM_032078344.1"/>
</dbReference>
<sequence length="61" mass="7079">MEYIPDVLYICDYSSLHTAVSVYLHQPERLPFAMGYLMWCLGLVLGLSLKNLPFMWHVSSE</sequence>
<organism evidence="2 3">
    <name type="scientific">Aspergillus pseudonomiae</name>
    <dbReference type="NCBI Taxonomy" id="1506151"/>
    <lineage>
        <taxon>Eukaryota</taxon>
        <taxon>Fungi</taxon>
        <taxon>Dikarya</taxon>
        <taxon>Ascomycota</taxon>
        <taxon>Pezizomycotina</taxon>
        <taxon>Eurotiomycetes</taxon>
        <taxon>Eurotiomycetidae</taxon>
        <taxon>Eurotiales</taxon>
        <taxon>Aspergillaceae</taxon>
        <taxon>Aspergillus</taxon>
        <taxon>Aspergillus subgen. Circumdati</taxon>
    </lineage>
</organism>
<accession>A0A5N7DUH0</accession>
<keyword evidence="1" id="KW-0812">Transmembrane</keyword>
<dbReference type="AlphaFoldDB" id="A0A5N7DUH0"/>
<feature type="transmembrane region" description="Helical" evidence="1">
    <location>
        <begin position="30"/>
        <end position="49"/>
    </location>
</feature>
<evidence type="ECO:0000256" key="1">
    <source>
        <dbReference type="SAM" id="Phobius"/>
    </source>
</evidence>
<dbReference type="EMBL" id="ML736740">
    <property type="protein sequence ID" value="KAE8409168.1"/>
    <property type="molecule type" value="Genomic_DNA"/>
</dbReference>
<evidence type="ECO:0000313" key="3">
    <source>
        <dbReference type="Proteomes" id="UP000325579"/>
    </source>
</evidence>
<dbReference type="GeneID" id="43663035"/>
<reference evidence="2 3" key="1">
    <citation type="submission" date="2019-04" db="EMBL/GenBank/DDBJ databases">
        <authorList>
            <consortium name="DOE Joint Genome Institute"/>
            <person name="Mondo S."/>
            <person name="Kjaerbolling I."/>
            <person name="Vesth T."/>
            <person name="Frisvad J.C."/>
            <person name="Nybo J.L."/>
            <person name="Theobald S."/>
            <person name="Kildgaard S."/>
            <person name="Isbrandt T."/>
            <person name="Kuo A."/>
            <person name="Sato A."/>
            <person name="Lyhne E.K."/>
            <person name="Kogle M.E."/>
            <person name="Wiebenga A."/>
            <person name="Kun R.S."/>
            <person name="Lubbers R.J."/>
            <person name="Makela M.R."/>
            <person name="Barry K."/>
            <person name="Chovatia M."/>
            <person name="Clum A."/>
            <person name="Daum C."/>
            <person name="Haridas S."/>
            <person name="He G."/>
            <person name="LaButti K."/>
            <person name="Lipzen A."/>
            <person name="Riley R."/>
            <person name="Salamov A."/>
            <person name="Simmons B.A."/>
            <person name="Magnuson J.K."/>
            <person name="Henrissat B."/>
            <person name="Mortensen U.H."/>
            <person name="Larsen T.O."/>
            <person name="Devries R.P."/>
            <person name="Grigoriev I.V."/>
            <person name="Machida M."/>
            <person name="Baker S.E."/>
            <person name="Andersen M.R."/>
            <person name="Cantor M.N."/>
            <person name="Hua S.X."/>
        </authorList>
    </citation>
    <scope>NUCLEOTIDE SEQUENCE [LARGE SCALE GENOMIC DNA]</scope>
    <source>
        <strain evidence="2 3">CBS 119388</strain>
    </source>
</reference>
<dbReference type="Proteomes" id="UP000325579">
    <property type="component" value="Unassembled WGS sequence"/>
</dbReference>
<protein>
    <submittedName>
        <fullName evidence="2">Uncharacterized protein</fullName>
    </submittedName>
</protein>
<evidence type="ECO:0000313" key="2">
    <source>
        <dbReference type="EMBL" id="KAE8409168.1"/>
    </source>
</evidence>
<gene>
    <name evidence="2" type="ORF">BDV37DRAFT_109489</name>
</gene>
<keyword evidence="3" id="KW-1185">Reference proteome</keyword>
<name>A0A5N7DUH0_9EURO</name>
<proteinExistence type="predicted"/>
<keyword evidence="1" id="KW-0472">Membrane</keyword>
<keyword evidence="1" id="KW-1133">Transmembrane helix</keyword>